<comment type="caution">
    <text evidence="1">The sequence shown here is derived from an EMBL/GenBank/DDBJ whole genome shotgun (WGS) entry which is preliminary data.</text>
</comment>
<dbReference type="RefSeq" id="WP_119379853.1">
    <property type="nucleotide sequence ID" value="NZ_QWGB01000005.1"/>
</dbReference>
<gene>
    <name evidence="1" type="ORF">D1224_10685</name>
</gene>
<sequence>MSFPKAELERAIRDEIKSIKDEAIKRGNSGSKGSWEPEIDSLNALRISLRIEDEISVTIAEDKIPAGGFSDAESCVTAFLKEAEQAWATAKAQEEV</sequence>
<dbReference type="EMBL" id="QWGB01000005">
    <property type="protein sequence ID" value="RIJ24664.1"/>
    <property type="molecule type" value="Genomic_DNA"/>
</dbReference>
<dbReference type="OrthoDB" id="8116034at2"/>
<proteinExistence type="predicted"/>
<dbReference type="AlphaFoldDB" id="A0A399R2A9"/>
<name>A0A399R2A9_9PROT</name>
<reference evidence="1 2" key="1">
    <citation type="submission" date="2018-08" db="EMBL/GenBank/DDBJ databases">
        <title>Henriciella mobilis sp. nov., isolated from seawater.</title>
        <authorList>
            <person name="Cheng H."/>
            <person name="Wu Y.-H."/>
            <person name="Xu X.-W."/>
            <person name="Guo L.-L."/>
        </authorList>
    </citation>
    <scope>NUCLEOTIDE SEQUENCE [LARGE SCALE GENOMIC DNA]</scope>
    <source>
        <strain evidence="1 2">CCUG66934</strain>
    </source>
</reference>
<protein>
    <submittedName>
        <fullName evidence="1">Uncharacterized protein</fullName>
    </submittedName>
</protein>
<organism evidence="1 2">
    <name type="scientific">Henriciella barbarensis</name>
    <dbReference type="NCBI Taxonomy" id="86342"/>
    <lineage>
        <taxon>Bacteria</taxon>
        <taxon>Pseudomonadati</taxon>
        <taxon>Pseudomonadota</taxon>
        <taxon>Alphaproteobacteria</taxon>
        <taxon>Hyphomonadales</taxon>
        <taxon>Hyphomonadaceae</taxon>
        <taxon>Henriciella</taxon>
    </lineage>
</organism>
<accession>A0A399R2A9</accession>
<dbReference type="Proteomes" id="UP000265431">
    <property type="component" value="Unassembled WGS sequence"/>
</dbReference>
<keyword evidence="2" id="KW-1185">Reference proteome</keyword>
<evidence type="ECO:0000313" key="1">
    <source>
        <dbReference type="EMBL" id="RIJ24664.1"/>
    </source>
</evidence>
<evidence type="ECO:0000313" key="2">
    <source>
        <dbReference type="Proteomes" id="UP000265431"/>
    </source>
</evidence>